<evidence type="ECO:0000256" key="2">
    <source>
        <dbReference type="ARBA" id="ARBA00022540"/>
    </source>
</evidence>
<dbReference type="GO" id="GO:0071074">
    <property type="term" value="F:eukaryotic initiation factor eIF2 binding"/>
    <property type="evidence" value="ECO:0007669"/>
    <property type="project" value="TreeGrafter"/>
</dbReference>
<comment type="caution">
    <text evidence="8">The sequence shown here is derived from an EMBL/GenBank/DDBJ whole genome shotgun (WGS) entry which is preliminary data.</text>
</comment>
<dbReference type="Proteomes" id="UP000179807">
    <property type="component" value="Unassembled WGS sequence"/>
</dbReference>
<dbReference type="Gene3D" id="1.25.40.180">
    <property type="match status" value="1"/>
</dbReference>
<comment type="similarity">
    <text evidence="1">Belongs to the eIF-2-beta/eIF-5 family.</text>
</comment>
<dbReference type="GO" id="GO:0001732">
    <property type="term" value="P:formation of cytoplasmic translation initiation complex"/>
    <property type="evidence" value="ECO:0007669"/>
    <property type="project" value="TreeGrafter"/>
</dbReference>
<sequence length="404" mass="45655">MPAKAPIPIKKDADDHYRYKMPALASRQISSGNGIKTAILNAKPIAKAIGRTPASLTQWYSYSQAIQAKQAQNQGQIVLNGDHDNKKLLASLYEFIDTFVLCPVCQNPETTMDRRGQGLILHCNSCGNTSQVNATKTAYMIKMNDWILSHLTTESRSGTATTNDRAGKIDLIDAQHEAESKNEGTGQGVFIDVEELEKIRKSLEGEVNQEKPQPVSAEEENAFFEKLTSLCRSADSSDTEIYRELRNYQNRAGMKDSSMILMLFEALFADEPLKILDVIVKHRSLLLLMTMNETNQRDFLSFLCQFICKTHPELMSSAPVIFYTLYDNEIIEDAGVSLWLKKASARFEKDKQKASDLRNVILKDFLKWINEAAYEETEEPENPPEQSHNDENDEKEEDLDIDSI</sequence>
<keyword evidence="9" id="KW-1185">Reference proteome</keyword>
<dbReference type="InterPro" id="IPR016190">
    <property type="entry name" value="Transl_init_fac_IF2/IF5_Zn-bd"/>
</dbReference>
<dbReference type="Pfam" id="PF01873">
    <property type="entry name" value="eIF-5_eIF-2B"/>
    <property type="match status" value="1"/>
</dbReference>
<dbReference type="InterPro" id="IPR016024">
    <property type="entry name" value="ARM-type_fold"/>
</dbReference>
<protein>
    <submittedName>
        <fullName evidence="8">Domain found in IF2B/IF5 family protein</fullName>
    </submittedName>
</protein>
<accession>A0A1J4KVP4</accession>
<feature type="region of interest" description="Disordered" evidence="6">
    <location>
        <begin position="374"/>
        <end position="404"/>
    </location>
</feature>
<dbReference type="GO" id="GO:0005829">
    <property type="term" value="C:cytosol"/>
    <property type="evidence" value="ECO:0007669"/>
    <property type="project" value="TreeGrafter"/>
</dbReference>
<dbReference type="InterPro" id="IPR003307">
    <property type="entry name" value="W2_domain"/>
</dbReference>
<dbReference type="InterPro" id="IPR016189">
    <property type="entry name" value="Transl_init_fac_IF2/IF5_N"/>
</dbReference>
<reference evidence="8" key="1">
    <citation type="submission" date="2016-10" db="EMBL/GenBank/DDBJ databases">
        <authorList>
            <person name="Benchimol M."/>
            <person name="Almeida L.G."/>
            <person name="Vasconcelos A.T."/>
            <person name="Perreira-Neves A."/>
            <person name="Rosa I.A."/>
            <person name="Tasca T."/>
            <person name="Bogo M.R."/>
            <person name="de Souza W."/>
        </authorList>
    </citation>
    <scope>NUCLEOTIDE SEQUENCE [LARGE SCALE GENOMIC DNA]</scope>
    <source>
        <strain evidence="8">K</strain>
    </source>
</reference>
<evidence type="ECO:0000256" key="5">
    <source>
        <dbReference type="ARBA" id="ARBA00023134"/>
    </source>
</evidence>
<evidence type="ECO:0000259" key="7">
    <source>
        <dbReference type="PROSITE" id="PS51363"/>
    </source>
</evidence>
<evidence type="ECO:0000256" key="3">
    <source>
        <dbReference type="ARBA" id="ARBA00022741"/>
    </source>
</evidence>
<dbReference type="OrthoDB" id="10250831at2759"/>
<keyword evidence="4" id="KW-0648">Protein biosynthesis</keyword>
<dbReference type="SUPFAM" id="SSF75689">
    <property type="entry name" value="Zinc-binding domain of translation initiation factor 2 beta"/>
    <property type="match status" value="1"/>
</dbReference>
<dbReference type="AlphaFoldDB" id="A0A1J4KVP4"/>
<dbReference type="PANTHER" id="PTHR23001:SF7">
    <property type="entry name" value="EUKARYOTIC TRANSLATION INITIATION FACTOR 5"/>
    <property type="match status" value="1"/>
</dbReference>
<dbReference type="EMBL" id="MLAK01000292">
    <property type="protein sequence ID" value="OHT14960.1"/>
    <property type="molecule type" value="Genomic_DNA"/>
</dbReference>
<evidence type="ECO:0000256" key="1">
    <source>
        <dbReference type="ARBA" id="ARBA00010397"/>
    </source>
</evidence>
<dbReference type="GO" id="GO:0003743">
    <property type="term" value="F:translation initiation factor activity"/>
    <property type="evidence" value="ECO:0007669"/>
    <property type="project" value="UniProtKB-KW"/>
</dbReference>
<dbReference type="GO" id="GO:0005092">
    <property type="term" value="F:GDP-dissociation inhibitor activity"/>
    <property type="evidence" value="ECO:0007669"/>
    <property type="project" value="TreeGrafter"/>
</dbReference>
<evidence type="ECO:0000313" key="8">
    <source>
        <dbReference type="EMBL" id="OHT14960.1"/>
    </source>
</evidence>
<feature type="compositionally biased region" description="Acidic residues" evidence="6">
    <location>
        <begin position="391"/>
        <end position="404"/>
    </location>
</feature>
<dbReference type="Pfam" id="PF02020">
    <property type="entry name" value="W2"/>
    <property type="match status" value="1"/>
</dbReference>
<gene>
    <name evidence="8" type="ORF">TRFO_14621</name>
</gene>
<feature type="domain" description="W2" evidence="7">
    <location>
        <begin position="205"/>
        <end position="379"/>
    </location>
</feature>
<dbReference type="RefSeq" id="XP_068368096.1">
    <property type="nucleotide sequence ID" value="XM_068497920.1"/>
</dbReference>
<dbReference type="SUPFAM" id="SSF48371">
    <property type="entry name" value="ARM repeat"/>
    <property type="match status" value="1"/>
</dbReference>
<dbReference type="Gene3D" id="2.20.25.350">
    <property type="match status" value="1"/>
</dbReference>
<proteinExistence type="inferred from homology"/>
<dbReference type="GO" id="GO:0005525">
    <property type="term" value="F:GTP binding"/>
    <property type="evidence" value="ECO:0007669"/>
    <property type="project" value="UniProtKB-KW"/>
</dbReference>
<dbReference type="PANTHER" id="PTHR23001">
    <property type="entry name" value="EUKARYOTIC TRANSLATION INITIATION FACTOR"/>
    <property type="match status" value="1"/>
</dbReference>
<dbReference type="VEuPathDB" id="TrichDB:TRFO_14621"/>
<evidence type="ECO:0000256" key="4">
    <source>
        <dbReference type="ARBA" id="ARBA00022917"/>
    </source>
</evidence>
<dbReference type="Gene3D" id="3.30.30.170">
    <property type="match status" value="1"/>
</dbReference>
<name>A0A1J4KVP4_9EUKA</name>
<dbReference type="SMART" id="SM00653">
    <property type="entry name" value="eIF2B_5"/>
    <property type="match status" value="1"/>
</dbReference>
<keyword evidence="5" id="KW-0342">GTP-binding</keyword>
<dbReference type="SUPFAM" id="SSF100966">
    <property type="entry name" value="Translation initiation factor 2 beta, aIF2beta, N-terminal domain"/>
    <property type="match status" value="1"/>
</dbReference>
<keyword evidence="2" id="KW-0396">Initiation factor</keyword>
<dbReference type="PROSITE" id="PS51363">
    <property type="entry name" value="W2"/>
    <property type="match status" value="1"/>
</dbReference>
<evidence type="ECO:0000313" key="9">
    <source>
        <dbReference type="Proteomes" id="UP000179807"/>
    </source>
</evidence>
<dbReference type="InterPro" id="IPR045196">
    <property type="entry name" value="IF2/IF5"/>
</dbReference>
<organism evidence="8 9">
    <name type="scientific">Tritrichomonas foetus</name>
    <dbReference type="NCBI Taxonomy" id="1144522"/>
    <lineage>
        <taxon>Eukaryota</taxon>
        <taxon>Metamonada</taxon>
        <taxon>Parabasalia</taxon>
        <taxon>Tritrichomonadida</taxon>
        <taxon>Tritrichomonadidae</taxon>
        <taxon>Tritrichomonas</taxon>
    </lineage>
</organism>
<evidence type="ECO:0000256" key="6">
    <source>
        <dbReference type="SAM" id="MobiDB-lite"/>
    </source>
</evidence>
<keyword evidence="3" id="KW-0547">Nucleotide-binding</keyword>
<dbReference type="GeneID" id="94832624"/>
<dbReference type="InterPro" id="IPR002735">
    <property type="entry name" value="Transl_init_fac_IF2/IF5_dom"/>
</dbReference>